<reference evidence="5 6" key="1">
    <citation type="submission" date="2018-06" db="EMBL/GenBank/DDBJ databases">
        <authorList>
            <consortium name="Pathogen Informatics"/>
            <person name="Doyle S."/>
        </authorList>
    </citation>
    <scope>NUCLEOTIDE SEQUENCE [LARGE SCALE GENOMIC DNA]</scope>
    <source>
        <strain evidence="5 6">NCTC8181</strain>
    </source>
</reference>
<keyword evidence="4" id="KW-0233">DNA recombination</keyword>
<accession>A0A0G2Z4G3</accession>
<dbReference type="InterPro" id="IPR050090">
    <property type="entry name" value="Tyrosine_recombinase_XerCD"/>
</dbReference>
<dbReference type="Pfam" id="PF14659">
    <property type="entry name" value="Phage_int_SAM_3"/>
    <property type="match status" value="1"/>
</dbReference>
<dbReference type="PANTHER" id="PTHR30349">
    <property type="entry name" value="PHAGE INTEGRASE-RELATED"/>
    <property type="match status" value="1"/>
</dbReference>
<dbReference type="Proteomes" id="UP000250200">
    <property type="component" value="Unassembled WGS sequence"/>
</dbReference>
<dbReference type="GO" id="GO:0006310">
    <property type="term" value="P:DNA recombination"/>
    <property type="evidence" value="ECO:0007669"/>
    <property type="project" value="UniProtKB-KW"/>
</dbReference>
<keyword evidence="2" id="KW-0229">DNA integration</keyword>
<dbReference type="InterPro" id="IPR002104">
    <property type="entry name" value="Integrase_catalytic"/>
</dbReference>
<dbReference type="SUPFAM" id="SSF56349">
    <property type="entry name" value="DNA breaking-rejoining enzymes"/>
    <property type="match status" value="1"/>
</dbReference>
<dbReference type="InterPro" id="IPR004107">
    <property type="entry name" value="Integrase_SAM-like_N"/>
</dbReference>
<evidence type="ECO:0000313" key="6">
    <source>
        <dbReference type="Proteomes" id="UP000250200"/>
    </source>
</evidence>
<sequence length="394" mass="45870">MERFIIVKINEVKKKDGTVIYRASVYLGTDKVTGKKVTTKITGRTKKEVREKAKQGAVEFIKNGSTRFKATSVTSYQELATLWWDSYKHTVKYNTQLATEKLLTVHVIPIFGAYKLDKLTTPLIQSIINKLADKTNKGERKAYLHYDRIHALNKRILQYGVIMQAIPFNPAREVILPRNTKKANTKRVKHFENDELRTFFNYLNNLDKSKYRNFYEVTLYKFLLATGCRINEALALNWSDIDLDNAVVHITKTLNYKQEINSPKSKSSYRDIDIDSQTITMLKQYRRRQIQEAWKLGRSETVVFSDFIHKYPNNRTLQTRLRTHFKRANVPNIGFHGFRHTHASLLLNTGIPYKELQYRLGHSTLSMTMDIYSHLSKENAKKAVSFFETAINSI</sequence>
<keyword evidence="3" id="KW-0238">DNA-binding</keyword>
<dbReference type="Pfam" id="PF00589">
    <property type="entry name" value="Phage_integrase"/>
    <property type="match status" value="1"/>
</dbReference>
<name>A0A0G2Z4G3_STRAG</name>
<dbReference type="AlphaFoldDB" id="A0A0G2Z4G3"/>
<organism evidence="5 6">
    <name type="scientific">Streptococcus agalactiae</name>
    <dbReference type="NCBI Taxonomy" id="1311"/>
    <lineage>
        <taxon>Bacteria</taxon>
        <taxon>Bacillati</taxon>
        <taxon>Bacillota</taxon>
        <taxon>Bacilli</taxon>
        <taxon>Lactobacillales</taxon>
        <taxon>Streptococcaceae</taxon>
        <taxon>Streptococcus</taxon>
    </lineage>
</organism>
<dbReference type="Gene3D" id="1.10.150.130">
    <property type="match status" value="1"/>
</dbReference>
<evidence type="ECO:0000313" key="5">
    <source>
        <dbReference type="EMBL" id="SQA18148.1"/>
    </source>
</evidence>
<proteinExistence type="inferred from homology"/>
<dbReference type="InterPro" id="IPR011010">
    <property type="entry name" value="DNA_brk_join_enz"/>
</dbReference>
<evidence type="ECO:0000256" key="4">
    <source>
        <dbReference type="ARBA" id="ARBA00023172"/>
    </source>
</evidence>
<dbReference type="EMBL" id="UAVB01000001">
    <property type="protein sequence ID" value="SQA18148.1"/>
    <property type="molecule type" value="Genomic_DNA"/>
</dbReference>
<dbReference type="Gene3D" id="1.10.443.10">
    <property type="entry name" value="Intergrase catalytic core"/>
    <property type="match status" value="1"/>
</dbReference>
<dbReference type="InterPro" id="IPR010998">
    <property type="entry name" value="Integrase_recombinase_N"/>
</dbReference>
<gene>
    <name evidence="5" type="primary">Int-Tn_3</name>
    <name evidence="5" type="ORF">NCTC8181_01192</name>
</gene>
<evidence type="ECO:0000256" key="3">
    <source>
        <dbReference type="ARBA" id="ARBA00023125"/>
    </source>
</evidence>
<comment type="similarity">
    <text evidence="1">Belongs to the 'phage' integrase family.</text>
</comment>
<evidence type="ECO:0000256" key="1">
    <source>
        <dbReference type="ARBA" id="ARBA00008857"/>
    </source>
</evidence>
<dbReference type="PANTHER" id="PTHR30349:SF64">
    <property type="entry name" value="PROPHAGE INTEGRASE INTD-RELATED"/>
    <property type="match status" value="1"/>
</dbReference>
<protein>
    <submittedName>
        <fullName evidence="5">Integrase/recombinase, phage associated</fullName>
    </submittedName>
</protein>
<dbReference type="GO" id="GO:0015074">
    <property type="term" value="P:DNA integration"/>
    <property type="evidence" value="ECO:0007669"/>
    <property type="project" value="UniProtKB-KW"/>
</dbReference>
<dbReference type="PROSITE" id="PS51898">
    <property type="entry name" value="TYR_RECOMBINASE"/>
    <property type="match status" value="1"/>
</dbReference>
<dbReference type="GO" id="GO:0003677">
    <property type="term" value="F:DNA binding"/>
    <property type="evidence" value="ECO:0007669"/>
    <property type="project" value="UniProtKB-KW"/>
</dbReference>
<dbReference type="InterPro" id="IPR013762">
    <property type="entry name" value="Integrase-like_cat_sf"/>
</dbReference>
<evidence type="ECO:0000256" key="2">
    <source>
        <dbReference type="ARBA" id="ARBA00022908"/>
    </source>
</evidence>
<comment type="caution">
    <text evidence="5">The sequence shown here is derived from an EMBL/GenBank/DDBJ whole genome shotgun (WGS) entry which is preliminary data.</text>
</comment>
<dbReference type="CDD" id="cd01189">
    <property type="entry name" value="INT_ICEBs1_C_like"/>
    <property type="match status" value="1"/>
</dbReference>